<dbReference type="InterPro" id="IPR036849">
    <property type="entry name" value="Enolase-like_C_sf"/>
</dbReference>
<dbReference type="RefSeq" id="WP_098826086.1">
    <property type="nucleotide sequence ID" value="NZ_BCMJ01000011.1"/>
</dbReference>
<dbReference type="OrthoDB" id="9775391at2"/>
<dbReference type="SUPFAM" id="SSF51604">
    <property type="entry name" value="Enolase C-terminal domain-like"/>
    <property type="match status" value="1"/>
</dbReference>
<dbReference type="PANTHER" id="PTHR48080:SF2">
    <property type="entry name" value="D-GALACTONATE DEHYDRATASE"/>
    <property type="match status" value="1"/>
</dbReference>
<reference evidence="5 6" key="1">
    <citation type="submission" date="2015-11" db="EMBL/GenBank/DDBJ databases">
        <title>Draft genome sequences of new species of the genus Lactobacillus isolated from orchardgrass silage.</title>
        <authorList>
            <person name="Tohno M."/>
            <person name="Tanizawa Y."/>
            <person name="Arita M."/>
        </authorList>
    </citation>
    <scope>NUCLEOTIDE SEQUENCE [LARGE SCALE GENOMIC DNA]</scope>
    <source>
        <strain evidence="5 6">IWT5</strain>
    </source>
</reference>
<dbReference type="InterPro" id="IPR029065">
    <property type="entry name" value="Enolase_C-like"/>
</dbReference>
<dbReference type="SFLD" id="SFLDG00179">
    <property type="entry name" value="mandelate_racemase"/>
    <property type="match status" value="1"/>
</dbReference>
<dbReference type="GO" id="GO:0009063">
    <property type="term" value="P:amino acid catabolic process"/>
    <property type="evidence" value="ECO:0007669"/>
    <property type="project" value="InterPro"/>
</dbReference>
<dbReference type="Gene3D" id="3.30.390.10">
    <property type="entry name" value="Enolase-like, N-terminal domain"/>
    <property type="match status" value="1"/>
</dbReference>
<dbReference type="InterPro" id="IPR034593">
    <property type="entry name" value="DgoD-like"/>
</dbReference>
<evidence type="ECO:0000313" key="5">
    <source>
        <dbReference type="EMBL" id="GAX08935.1"/>
    </source>
</evidence>
<dbReference type="SUPFAM" id="SSF54826">
    <property type="entry name" value="Enolase N-terminal domain-like"/>
    <property type="match status" value="1"/>
</dbReference>
<keyword evidence="2" id="KW-0460">Magnesium</keyword>
<gene>
    <name evidence="5" type="ORF">IWT5_02104</name>
</gene>
<evidence type="ECO:0000313" key="6">
    <source>
        <dbReference type="Proteomes" id="UP000223370"/>
    </source>
</evidence>
<dbReference type="SFLD" id="SFLDS00001">
    <property type="entry name" value="Enolase"/>
    <property type="match status" value="1"/>
</dbReference>
<accession>A0A1Z5J4H9</accession>
<evidence type="ECO:0000256" key="1">
    <source>
        <dbReference type="ARBA" id="ARBA00022723"/>
    </source>
</evidence>
<dbReference type="EMBL" id="BCMJ01000011">
    <property type="protein sequence ID" value="GAX08935.1"/>
    <property type="molecule type" value="Genomic_DNA"/>
</dbReference>
<keyword evidence="3" id="KW-0456">Lyase</keyword>
<sequence length="391" mass="43106">MKITSIDIFRVKWNRQYGAWHPIVVRINTDEGISGFGEAGIFYGSGFEATIGSLKDLGKRLIGQDPTRIEAIWQQFYQGTFWGKSGGATFYAAVSALDIALWDIKGKSLNVPVYELLGGATRTRIRSYASQLQFGWEDETRYLIQPEEYAETAKKAIDQGYTAVKVDPFMVDRQGHLGRRLLGMMSQADLQLNYDRIKAIRDAVGPDVDIILECHAGLDVNTAIQFVQKVAPLNIYYMEEAFSPMNPGLATKIKEKTAIPQASGERIVTRFGFQPYLAARSLDVIQPDVAICGGISEAKKICDMAATYEIACQLHVCGTPIATAAALQVEAVLPNALIHEHHEISLKAGNRWIGKYPDEVDNGDFVIPDRPGIGQELSQAAIEASVCETIE</sequence>
<dbReference type="InterPro" id="IPR013341">
    <property type="entry name" value="Mandelate_racemase_N_dom"/>
</dbReference>
<dbReference type="Pfam" id="PF13378">
    <property type="entry name" value="MR_MLE_C"/>
    <property type="match status" value="1"/>
</dbReference>
<dbReference type="PANTHER" id="PTHR48080">
    <property type="entry name" value="D-GALACTONATE DEHYDRATASE-RELATED"/>
    <property type="match status" value="1"/>
</dbReference>
<dbReference type="Proteomes" id="UP000223370">
    <property type="component" value="Unassembled WGS sequence"/>
</dbReference>
<keyword evidence="6" id="KW-1185">Reference proteome</keyword>
<keyword evidence="1" id="KW-0479">Metal-binding</keyword>
<protein>
    <submittedName>
        <fullName evidence="5">Galactonate dehydratase</fullName>
    </submittedName>
</protein>
<organism evidence="5 6">
    <name type="scientific">Secundilactobacillus silagincola</name>
    <dbReference type="NCBI Taxonomy" id="1714681"/>
    <lineage>
        <taxon>Bacteria</taxon>
        <taxon>Bacillati</taxon>
        <taxon>Bacillota</taxon>
        <taxon>Bacilli</taxon>
        <taxon>Lactobacillales</taxon>
        <taxon>Lactobacillaceae</taxon>
        <taxon>Secundilactobacillus</taxon>
    </lineage>
</organism>
<dbReference type="Pfam" id="PF02746">
    <property type="entry name" value="MR_MLE_N"/>
    <property type="match status" value="1"/>
</dbReference>
<dbReference type="Gene3D" id="3.20.20.120">
    <property type="entry name" value="Enolase-like C-terminal domain"/>
    <property type="match status" value="1"/>
</dbReference>
<dbReference type="GO" id="GO:0016829">
    <property type="term" value="F:lyase activity"/>
    <property type="evidence" value="ECO:0007669"/>
    <property type="project" value="UniProtKB-KW"/>
</dbReference>
<dbReference type="GO" id="GO:0046872">
    <property type="term" value="F:metal ion binding"/>
    <property type="evidence" value="ECO:0007669"/>
    <property type="project" value="UniProtKB-KW"/>
</dbReference>
<evidence type="ECO:0000259" key="4">
    <source>
        <dbReference type="SMART" id="SM00922"/>
    </source>
</evidence>
<proteinExistence type="predicted"/>
<dbReference type="SMART" id="SM00922">
    <property type="entry name" value="MR_MLE"/>
    <property type="match status" value="1"/>
</dbReference>
<dbReference type="PROSITE" id="PS00908">
    <property type="entry name" value="MR_MLE_1"/>
    <property type="match status" value="1"/>
</dbReference>
<dbReference type="CDD" id="cd03316">
    <property type="entry name" value="MR_like"/>
    <property type="match status" value="1"/>
</dbReference>
<name>A0A1Z5J4H9_9LACO</name>
<dbReference type="AlphaFoldDB" id="A0A1Z5J4H9"/>
<evidence type="ECO:0000256" key="2">
    <source>
        <dbReference type="ARBA" id="ARBA00022842"/>
    </source>
</evidence>
<dbReference type="InterPro" id="IPR013342">
    <property type="entry name" value="Mandelate_racemase_C"/>
</dbReference>
<comment type="caution">
    <text evidence="5">The sequence shown here is derived from an EMBL/GenBank/DDBJ whole genome shotgun (WGS) entry which is preliminary data.</text>
</comment>
<dbReference type="InterPro" id="IPR029017">
    <property type="entry name" value="Enolase-like_N"/>
</dbReference>
<evidence type="ECO:0000256" key="3">
    <source>
        <dbReference type="ARBA" id="ARBA00023239"/>
    </source>
</evidence>
<dbReference type="InterPro" id="IPR018110">
    <property type="entry name" value="Mandel_Rmase/mucon_lact_enz_CS"/>
</dbReference>
<feature type="domain" description="Mandelate racemase/muconate lactonizing enzyme C-terminal" evidence="4">
    <location>
        <begin position="146"/>
        <end position="260"/>
    </location>
</feature>